<name>A0A1F7L039_9BACT</name>
<comment type="caution">
    <text evidence="1">The sequence shown here is derived from an EMBL/GenBank/DDBJ whole genome shotgun (WGS) entry which is preliminary data.</text>
</comment>
<dbReference type="AlphaFoldDB" id="A0A1F7L039"/>
<accession>A0A1F7L039</accession>
<dbReference type="EMBL" id="MGBR01000001">
    <property type="protein sequence ID" value="OGK73451.1"/>
    <property type="molecule type" value="Genomic_DNA"/>
</dbReference>
<proteinExistence type="predicted"/>
<protein>
    <submittedName>
        <fullName evidence="1">Uncharacterized protein</fullName>
    </submittedName>
</protein>
<reference evidence="1 2" key="1">
    <citation type="journal article" date="2016" name="Nat. Commun.">
        <title>Thousands of microbial genomes shed light on interconnected biogeochemical processes in an aquifer system.</title>
        <authorList>
            <person name="Anantharaman K."/>
            <person name="Brown C.T."/>
            <person name="Hug L.A."/>
            <person name="Sharon I."/>
            <person name="Castelle C.J."/>
            <person name="Probst A.J."/>
            <person name="Thomas B.C."/>
            <person name="Singh A."/>
            <person name="Wilkins M.J."/>
            <person name="Karaoz U."/>
            <person name="Brodie E.L."/>
            <person name="Williams K.H."/>
            <person name="Hubbard S.S."/>
            <person name="Banfield J.F."/>
        </authorList>
    </citation>
    <scope>NUCLEOTIDE SEQUENCE [LARGE SCALE GENOMIC DNA]</scope>
</reference>
<gene>
    <name evidence="1" type="ORF">A3K52_01495</name>
</gene>
<dbReference type="Proteomes" id="UP000177050">
    <property type="component" value="Unassembled WGS sequence"/>
</dbReference>
<evidence type="ECO:0000313" key="1">
    <source>
        <dbReference type="EMBL" id="OGK73451.1"/>
    </source>
</evidence>
<evidence type="ECO:0000313" key="2">
    <source>
        <dbReference type="Proteomes" id="UP000177050"/>
    </source>
</evidence>
<sequence length="60" mass="7158">MGNQSTKSVGNDPNIRLITNTVDALQTLYRSVRERKEREMISEMNKKEIFKKQYEKRIQI</sequence>
<organism evidence="1 2">
    <name type="scientific">Candidatus Roizmanbacteria bacterium RIFOXYD1_FULL_38_12</name>
    <dbReference type="NCBI Taxonomy" id="1802093"/>
    <lineage>
        <taxon>Bacteria</taxon>
        <taxon>Candidatus Roizmaniibacteriota</taxon>
    </lineage>
</organism>